<accession>A0A484HI43</accession>
<name>A0A484HI43_9BACT</name>
<proteinExistence type="predicted"/>
<keyword evidence="1" id="KW-1133">Transmembrane helix</keyword>
<protein>
    <submittedName>
        <fullName evidence="2">Uncharacterized protein</fullName>
    </submittedName>
</protein>
<sequence length="134" mass="15134">MKKTTPGENRVQTVDRISKGGENMPLLLNATILTAAVSGAATYLIGRYRHKANKYFAYKRILENPRIKEGARFKGIYSEGAPEPLIPECILESFGYGEMLFRVVEKDHELHGAIITLTVLEFEKLHPFIIQRDA</sequence>
<keyword evidence="1" id="KW-0812">Transmembrane</keyword>
<gene>
    <name evidence="2" type="ORF">EPICR_10366</name>
</gene>
<reference evidence="2" key="1">
    <citation type="submission" date="2019-01" db="EMBL/GenBank/DDBJ databases">
        <authorList>
            <consortium name="Genoscope - CEA"/>
            <person name="William W."/>
        </authorList>
    </citation>
    <scope>NUCLEOTIDE SEQUENCE</scope>
    <source>
        <strain evidence="2">CR-1</strain>
    </source>
</reference>
<keyword evidence="1" id="KW-0472">Membrane</keyword>
<dbReference type="EMBL" id="CAACVI010000001">
    <property type="protein sequence ID" value="VEN72865.1"/>
    <property type="molecule type" value="Genomic_DNA"/>
</dbReference>
<dbReference type="AlphaFoldDB" id="A0A484HI43"/>
<organism evidence="2">
    <name type="scientific">uncultured Desulfobacteraceae bacterium</name>
    <dbReference type="NCBI Taxonomy" id="218296"/>
    <lineage>
        <taxon>Bacteria</taxon>
        <taxon>Pseudomonadati</taxon>
        <taxon>Thermodesulfobacteriota</taxon>
        <taxon>Desulfobacteria</taxon>
        <taxon>Desulfobacterales</taxon>
        <taxon>Desulfobacteraceae</taxon>
        <taxon>environmental samples</taxon>
    </lineage>
</organism>
<evidence type="ECO:0000313" key="2">
    <source>
        <dbReference type="EMBL" id="VEN72865.1"/>
    </source>
</evidence>
<evidence type="ECO:0000256" key="1">
    <source>
        <dbReference type="SAM" id="Phobius"/>
    </source>
</evidence>
<feature type="transmembrane region" description="Helical" evidence="1">
    <location>
        <begin position="26"/>
        <end position="46"/>
    </location>
</feature>